<reference evidence="1" key="1">
    <citation type="submission" date="2019-03" db="EMBL/GenBank/DDBJ databases">
        <title>Complete genome sequences of Enterobacter asburiae str. MRY18-106 isolated from a patient in Japan.</title>
        <authorList>
            <person name="Sekizuka T."/>
            <person name="Matsui M."/>
            <person name="Takara T."/>
            <person name="Uechi A."/>
            <person name="Harakuni M."/>
            <person name="Kimura T."/>
            <person name="Suzuki S."/>
            <person name="Kuroda M."/>
        </authorList>
    </citation>
    <scope>NUCLEOTIDE SEQUENCE</scope>
    <source>
        <strain evidence="1">MRY18-106</strain>
    </source>
</reference>
<accession>A0A455VYN2</accession>
<name>A0A455VYN2_ENTAS</name>
<gene>
    <name evidence="1" type="ORF">MRY18106EAS_27000</name>
</gene>
<organism evidence="1">
    <name type="scientific">Enterobacter asburiae</name>
    <dbReference type="NCBI Taxonomy" id="61645"/>
    <lineage>
        <taxon>Bacteria</taxon>
        <taxon>Pseudomonadati</taxon>
        <taxon>Pseudomonadota</taxon>
        <taxon>Gammaproteobacteria</taxon>
        <taxon>Enterobacterales</taxon>
        <taxon>Enterobacteriaceae</taxon>
        <taxon>Enterobacter</taxon>
        <taxon>Enterobacter cloacae complex</taxon>
    </lineage>
</organism>
<dbReference type="EMBL" id="AP019533">
    <property type="protein sequence ID" value="BBI96168.1"/>
    <property type="molecule type" value="Genomic_DNA"/>
</dbReference>
<protein>
    <submittedName>
        <fullName evidence="1">Uncharacterized protein</fullName>
    </submittedName>
</protein>
<sequence length="464" mass="51455">MSEFARSRAMRQFYRNVFTRFIDLPEADVMPANIVAEIFSFKSVNITALEPMIRAAETGLEANKDSALKNMLCAIVLANSALDESRTGDKQILSSSQCAQLTEYVVSALNADSNIHYLVAAIQLLFRVNEISSALFLINNNLSLVSNSAPVLKILLLICLMENDFNQAMVVIQVLTADALLIGEDPMTLLMITCGIYRLGGIPDSYIDFRSINASEYVAVKGAWENWIVKTSGTKTTVLLTSTREEYFENAVPTIYSLYETNRDVLDVHVHVFNGSDEVKESLVALRKQFPELNLSASHEKVVSNEDAPVISAARRIAFLRDALSIFNTPVIAIHPNVLARKPWADPDASLLLLQTEDSPFWEEVFAGFIYARPCGVAQRYLDRVAHFIDVNLTHGNCAPGLEQVALFACLDSLSPQDQDSITRAERCAVLDSHAGDEAFCWGAMKAEGPYQEFKSMLIGKHQR</sequence>
<proteinExistence type="predicted"/>
<dbReference type="AlphaFoldDB" id="A0A455VYN2"/>
<evidence type="ECO:0000313" key="1">
    <source>
        <dbReference type="EMBL" id="BBI96168.1"/>
    </source>
</evidence>